<reference evidence="2 3" key="1">
    <citation type="submission" date="2022-10" db="EMBL/GenBank/DDBJ databases">
        <title>Kaistella sp. BT-6-1-3.</title>
        <authorList>
            <person name="Ai J."/>
            <person name="Deng Z."/>
        </authorList>
    </citation>
    <scope>NUCLEOTIDE SEQUENCE [LARGE SCALE GENOMIC DNA]</scope>
    <source>
        <strain evidence="2 3">BT6-1-3</strain>
    </source>
</reference>
<accession>A0ABT3JQB5</accession>
<feature type="signal peptide" evidence="1">
    <location>
        <begin position="1"/>
        <end position="19"/>
    </location>
</feature>
<dbReference type="Proteomes" id="UP001209107">
    <property type="component" value="Unassembled WGS sequence"/>
</dbReference>
<evidence type="ECO:0000313" key="3">
    <source>
        <dbReference type="Proteomes" id="UP001209107"/>
    </source>
</evidence>
<organism evidence="2 3">
    <name type="scientific">Kaistella yananensis</name>
    <dbReference type="NCBI Taxonomy" id="2989820"/>
    <lineage>
        <taxon>Bacteria</taxon>
        <taxon>Pseudomonadati</taxon>
        <taxon>Bacteroidota</taxon>
        <taxon>Flavobacteriia</taxon>
        <taxon>Flavobacteriales</taxon>
        <taxon>Weeksellaceae</taxon>
        <taxon>Chryseobacterium group</taxon>
        <taxon>Kaistella</taxon>
    </lineage>
</organism>
<sequence>MKKLHYVFFSLCLVTLLMTGCDRESEPESTTPPASAGFTWRENSTTAPLKTAGSSEVRTQYKSIFAFTGATATSGTVFEFNLSGLSPATYPVNATNAFYFNGNTATPATGEVVITANANGKASGTFKATWTSGNVTSVYGTFTDIPVK</sequence>
<dbReference type="RefSeq" id="WP_265145037.1">
    <property type="nucleotide sequence ID" value="NZ_JAPCHZ010000006.1"/>
</dbReference>
<protein>
    <recommendedName>
        <fullName evidence="4">Lipoprotein</fullName>
    </recommendedName>
</protein>
<evidence type="ECO:0000313" key="2">
    <source>
        <dbReference type="EMBL" id="MCW4452963.1"/>
    </source>
</evidence>
<feature type="chain" id="PRO_5047411808" description="Lipoprotein" evidence="1">
    <location>
        <begin position="20"/>
        <end position="148"/>
    </location>
</feature>
<proteinExistence type="predicted"/>
<dbReference type="EMBL" id="JAPCHZ010000006">
    <property type="protein sequence ID" value="MCW4452963.1"/>
    <property type="molecule type" value="Genomic_DNA"/>
</dbReference>
<evidence type="ECO:0000256" key="1">
    <source>
        <dbReference type="SAM" id="SignalP"/>
    </source>
</evidence>
<name>A0ABT3JQB5_9FLAO</name>
<keyword evidence="3" id="KW-1185">Reference proteome</keyword>
<gene>
    <name evidence="2" type="ORF">OK344_12190</name>
</gene>
<comment type="caution">
    <text evidence="2">The sequence shown here is derived from an EMBL/GenBank/DDBJ whole genome shotgun (WGS) entry which is preliminary data.</text>
</comment>
<keyword evidence="1" id="KW-0732">Signal</keyword>
<evidence type="ECO:0008006" key="4">
    <source>
        <dbReference type="Google" id="ProtNLM"/>
    </source>
</evidence>
<dbReference type="PROSITE" id="PS51257">
    <property type="entry name" value="PROKAR_LIPOPROTEIN"/>
    <property type="match status" value="1"/>
</dbReference>